<organism evidence="12 13">
    <name type="scientific">Gaiella occulta</name>
    <dbReference type="NCBI Taxonomy" id="1002870"/>
    <lineage>
        <taxon>Bacteria</taxon>
        <taxon>Bacillati</taxon>
        <taxon>Actinomycetota</taxon>
        <taxon>Thermoleophilia</taxon>
        <taxon>Gaiellales</taxon>
        <taxon>Gaiellaceae</taxon>
        <taxon>Gaiella</taxon>
    </lineage>
</organism>
<comment type="function">
    <text evidence="1 10">Catalyzes the reversible adenylation of nicotinate mononucleotide (NaMN) to nicotinic acid adenine dinucleotide (NaAD).</text>
</comment>
<dbReference type="EC" id="2.7.7.18" evidence="10"/>
<comment type="caution">
    <text evidence="12">The sequence shown here is derived from an EMBL/GenBank/DDBJ whole genome shotgun (WGS) entry which is preliminary data.</text>
</comment>
<dbReference type="RefSeq" id="WP_114795890.1">
    <property type="nucleotide sequence ID" value="NZ_QQZY01000003.1"/>
</dbReference>
<keyword evidence="7 10" id="KW-0067">ATP-binding</keyword>
<reference evidence="12 13" key="1">
    <citation type="submission" date="2018-07" db="EMBL/GenBank/DDBJ databases">
        <title>High-quality-draft genome sequence of Gaiella occulta.</title>
        <authorList>
            <person name="Severino R."/>
            <person name="Froufe H.J.C."/>
            <person name="Rainey F.A."/>
            <person name="Barroso C."/>
            <person name="Albuquerque L."/>
            <person name="Lobo-Da-Cunha A."/>
            <person name="Da Costa M.S."/>
            <person name="Egas C."/>
        </authorList>
    </citation>
    <scope>NUCLEOTIDE SEQUENCE [LARGE SCALE GENOMIC DNA]</scope>
    <source>
        <strain evidence="12 13">F2-233</strain>
    </source>
</reference>
<keyword evidence="8 10" id="KW-0520">NAD</keyword>
<proteinExistence type="inferred from homology"/>
<dbReference type="InterPro" id="IPR004821">
    <property type="entry name" value="Cyt_trans-like"/>
</dbReference>
<dbReference type="CDD" id="cd02165">
    <property type="entry name" value="NMNAT"/>
    <property type="match status" value="1"/>
</dbReference>
<dbReference type="Proteomes" id="UP000254134">
    <property type="component" value="Unassembled WGS sequence"/>
</dbReference>
<dbReference type="Gene3D" id="3.40.50.620">
    <property type="entry name" value="HUPs"/>
    <property type="match status" value="1"/>
</dbReference>
<comment type="pathway">
    <text evidence="2 10">Cofactor biosynthesis; NAD(+) biosynthesis; deamido-NAD(+) from nicotinate D-ribonucleotide: step 1/1.</text>
</comment>
<comment type="catalytic activity">
    <reaction evidence="9 10">
        <text>nicotinate beta-D-ribonucleotide + ATP + H(+) = deamido-NAD(+) + diphosphate</text>
        <dbReference type="Rhea" id="RHEA:22860"/>
        <dbReference type="ChEBI" id="CHEBI:15378"/>
        <dbReference type="ChEBI" id="CHEBI:30616"/>
        <dbReference type="ChEBI" id="CHEBI:33019"/>
        <dbReference type="ChEBI" id="CHEBI:57502"/>
        <dbReference type="ChEBI" id="CHEBI:58437"/>
        <dbReference type="EC" id="2.7.7.18"/>
    </reaction>
</comment>
<evidence type="ECO:0000256" key="4">
    <source>
        <dbReference type="ARBA" id="ARBA00022679"/>
    </source>
</evidence>
<comment type="similarity">
    <text evidence="10">Belongs to the NadD family.</text>
</comment>
<dbReference type="GO" id="GO:0004515">
    <property type="term" value="F:nicotinate-nucleotide adenylyltransferase activity"/>
    <property type="evidence" value="ECO:0007669"/>
    <property type="project" value="UniProtKB-UniRule"/>
</dbReference>
<dbReference type="UniPathway" id="UPA00253">
    <property type="reaction ID" value="UER00332"/>
</dbReference>
<evidence type="ECO:0000256" key="2">
    <source>
        <dbReference type="ARBA" id="ARBA00005019"/>
    </source>
</evidence>
<gene>
    <name evidence="10" type="primary">nadD</name>
    <name evidence="12" type="ORF">Gocc_1449</name>
</gene>
<evidence type="ECO:0000256" key="7">
    <source>
        <dbReference type="ARBA" id="ARBA00022840"/>
    </source>
</evidence>
<keyword evidence="6 10" id="KW-0547">Nucleotide-binding</keyword>
<evidence type="ECO:0000259" key="11">
    <source>
        <dbReference type="Pfam" id="PF01467"/>
    </source>
</evidence>
<keyword evidence="5 10" id="KW-0548">Nucleotidyltransferase</keyword>
<keyword evidence="4 10" id="KW-0808">Transferase</keyword>
<feature type="domain" description="Cytidyltransferase-like" evidence="11">
    <location>
        <begin position="8"/>
        <end position="163"/>
    </location>
</feature>
<dbReference type="EMBL" id="QQZY01000003">
    <property type="protein sequence ID" value="RDI74560.1"/>
    <property type="molecule type" value="Genomic_DNA"/>
</dbReference>
<dbReference type="PANTHER" id="PTHR39321:SF3">
    <property type="entry name" value="PHOSPHOPANTETHEINE ADENYLYLTRANSFERASE"/>
    <property type="match status" value="1"/>
</dbReference>
<evidence type="ECO:0000256" key="5">
    <source>
        <dbReference type="ARBA" id="ARBA00022695"/>
    </source>
</evidence>
<evidence type="ECO:0000256" key="3">
    <source>
        <dbReference type="ARBA" id="ARBA00022642"/>
    </source>
</evidence>
<evidence type="ECO:0000256" key="8">
    <source>
        <dbReference type="ARBA" id="ARBA00023027"/>
    </source>
</evidence>
<protein>
    <recommendedName>
        <fullName evidence="10">Probable nicotinate-nucleotide adenylyltransferase</fullName>
        <ecNumber evidence="10">2.7.7.18</ecNumber>
    </recommendedName>
    <alternativeName>
        <fullName evidence="10">Deamido-NAD(+) diphosphorylase</fullName>
    </alternativeName>
    <alternativeName>
        <fullName evidence="10">Deamido-NAD(+) pyrophosphorylase</fullName>
    </alternativeName>
    <alternativeName>
        <fullName evidence="10">Nicotinate mononucleotide adenylyltransferase</fullName>
        <shortName evidence="10">NaMN adenylyltransferase</shortName>
    </alternativeName>
</protein>
<evidence type="ECO:0000256" key="10">
    <source>
        <dbReference type="HAMAP-Rule" id="MF_00244"/>
    </source>
</evidence>
<dbReference type="OrthoDB" id="5295945at2"/>
<evidence type="ECO:0000313" key="13">
    <source>
        <dbReference type="Proteomes" id="UP000254134"/>
    </source>
</evidence>
<accession>A0A7M2YXV4</accession>
<keyword evidence="3 10" id="KW-0662">Pyridine nucleotide biosynthesis</keyword>
<dbReference type="AlphaFoldDB" id="A0A7M2YXV4"/>
<dbReference type="Pfam" id="PF01467">
    <property type="entry name" value="CTP_transf_like"/>
    <property type="match status" value="1"/>
</dbReference>
<dbReference type="GO" id="GO:0009435">
    <property type="term" value="P:NAD+ biosynthetic process"/>
    <property type="evidence" value="ECO:0007669"/>
    <property type="project" value="UniProtKB-UniRule"/>
</dbReference>
<dbReference type="PANTHER" id="PTHR39321">
    <property type="entry name" value="NICOTINATE-NUCLEOTIDE ADENYLYLTRANSFERASE-RELATED"/>
    <property type="match status" value="1"/>
</dbReference>
<evidence type="ECO:0000256" key="6">
    <source>
        <dbReference type="ARBA" id="ARBA00022741"/>
    </source>
</evidence>
<evidence type="ECO:0000313" key="12">
    <source>
        <dbReference type="EMBL" id="RDI74560.1"/>
    </source>
</evidence>
<name>A0A7M2YXV4_9ACTN</name>
<keyword evidence="13" id="KW-1185">Reference proteome</keyword>
<reference evidence="13" key="2">
    <citation type="journal article" date="2019" name="MicrobiologyOpen">
        <title>High-quality draft genome sequence of Gaiella occulta isolated from a 150 meter deep mineral water borehole and comparison with the genome sequences of other deep-branching lineages of the phylum Actinobacteria.</title>
        <authorList>
            <person name="Severino R."/>
            <person name="Froufe H.J.C."/>
            <person name="Barroso C."/>
            <person name="Albuquerque L."/>
            <person name="Lobo-da-Cunha A."/>
            <person name="da Costa M.S."/>
            <person name="Egas C."/>
        </authorList>
    </citation>
    <scope>NUCLEOTIDE SEQUENCE [LARGE SCALE GENOMIC DNA]</scope>
    <source>
        <strain evidence="13">F2-233</strain>
    </source>
</reference>
<dbReference type="HAMAP" id="MF_00244">
    <property type="entry name" value="NaMN_adenylyltr"/>
    <property type="match status" value="1"/>
</dbReference>
<evidence type="ECO:0000256" key="9">
    <source>
        <dbReference type="ARBA" id="ARBA00048721"/>
    </source>
</evidence>
<dbReference type="InterPro" id="IPR014729">
    <property type="entry name" value="Rossmann-like_a/b/a_fold"/>
</dbReference>
<dbReference type="SUPFAM" id="SSF52374">
    <property type="entry name" value="Nucleotidylyl transferase"/>
    <property type="match status" value="1"/>
</dbReference>
<sequence length="191" mass="20523">MGVRGVGILGGAFDPPHVGHVALAEEAIRHFRLERLLVRVVADPGHKDVETAPQVRLFLAELAFAPLEEAEVALDPHGRTVDSLEALGLDDPLFLVGADEFAAFPTWKEPERVLELARIGVATRPGTDHAALDAALGRLSRPDRVELFPIEPRDVSSSRVRARAAAGEPLDGLVPLSVAAEIERLGLYRGS</sequence>
<dbReference type="GO" id="GO:0005524">
    <property type="term" value="F:ATP binding"/>
    <property type="evidence" value="ECO:0007669"/>
    <property type="project" value="UniProtKB-KW"/>
</dbReference>
<dbReference type="InterPro" id="IPR005248">
    <property type="entry name" value="NadD/NMNAT"/>
</dbReference>
<evidence type="ECO:0000256" key="1">
    <source>
        <dbReference type="ARBA" id="ARBA00002324"/>
    </source>
</evidence>
<dbReference type="NCBIfam" id="TIGR00125">
    <property type="entry name" value="cyt_tran_rel"/>
    <property type="match status" value="1"/>
</dbReference>